<keyword evidence="11" id="KW-0812">Transmembrane</keyword>
<gene>
    <name evidence="13" type="ORF">FHL15_009966</name>
</gene>
<evidence type="ECO:0000313" key="14">
    <source>
        <dbReference type="Proteomes" id="UP000319160"/>
    </source>
</evidence>
<dbReference type="InterPro" id="IPR000719">
    <property type="entry name" value="Prot_kinase_dom"/>
</dbReference>
<dbReference type="Proteomes" id="UP000319160">
    <property type="component" value="Unassembled WGS sequence"/>
</dbReference>
<evidence type="ECO:0000256" key="2">
    <source>
        <dbReference type="ARBA" id="ARBA00012513"/>
    </source>
</evidence>
<keyword evidence="4" id="KW-0808">Transferase</keyword>
<name>A0A553HMG6_9PEZI</name>
<dbReference type="PROSITE" id="PS50011">
    <property type="entry name" value="PROTEIN_KINASE_DOM"/>
    <property type="match status" value="1"/>
</dbReference>
<keyword evidence="14" id="KW-1185">Reference proteome</keyword>
<dbReference type="SUPFAM" id="SSF56112">
    <property type="entry name" value="Protein kinase-like (PK-like)"/>
    <property type="match status" value="1"/>
</dbReference>
<dbReference type="InterPro" id="IPR008271">
    <property type="entry name" value="Ser/Thr_kinase_AS"/>
</dbReference>
<dbReference type="PROSITE" id="PS00108">
    <property type="entry name" value="PROTEIN_KINASE_ST"/>
    <property type="match status" value="1"/>
</dbReference>
<comment type="catalytic activity">
    <reaction evidence="8">
        <text>L-threonyl-[protein] + ATP = O-phospho-L-threonyl-[protein] + ADP + H(+)</text>
        <dbReference type="Rhea" id="RHEA:46608"/>
        <dbReference type="Rhea" id="RHEA-COMP:11060"/>
        <dbReference type="Rhea" id="RHEA-COMP:11605"/>
        <dbReference type="ChEBI" id="CHEBI:15378"/>
        <dbReference type="ChEBI" id="CHEBI:30013"/>
        <dbReference type="ChEBI" id="CHEBI:30616"/>
        <dbReference type="ChEBI" id="CHEBI:61977"/>
        <dbReference type="ChEBI" id="CHEBI:456216"/>
        <dbReference type="EC" id="2.7.11.1"/>
    </reaction>
</comment>
<keyword evidence="7" id="KW-0067">ATP-binding</keyword>
<dbReference type="Gene3D" id="3.30.200.20">
    <property type="entry name" value="Phosphorylase Kinase, domain 1"/>
    <property type="match status" value="1"/>
</dbReference>
<evidence type="ECO:0000256" key="8">
    <source>
        <dbReference type="ARBA" id="ARBA00047899"/>
    </source>
</evidence>
<dbReference type="FunFam" id="3.30.200.20:FF:000078">
    <property type="entry name" value="Serine/threonine-protein kinase nrc-2"/>
    <property type="match status" value="1"/>
</dbReference>
<feature type="region of interest" description="Disordered" evidence="10">
    <location>
        <begin position="1"/>
        <end position="85"/>
    </location>
</feature>
<dbReference type="OrthoDB" id="432483at2759"/>
<evidence type="ECO:0000256" key="6">
    <source>
        <dbReference type="ARBA" id="ARBA00022777"/>
    </source>
</evidence>
<evidence type="ECO:0000256" key="9">
    <source>
        <dbReference type="ARBA" id="ARBA00048679"/>
    </source>
</evidence>
<proteinExistence type="inferred from homology"/>
<keyword evidence="11" id="KW-1133">Transmembrane helix</keyword>
<feature type="region of interest" description="Disordered" evidence="10">
    <location>
        <begin position="158"/>
        <end position="203"/>
    </location>
</feature>
<feature type="region of interest" description="Disordered" evidence="10">
    <location>
        <begin position="273"/>
        <end position="293"/>
    </location>
</feature>
<keyword evidence="5" id="KW-0547">Nucleotide-binding</keyword>
<organism evidence="13 14">
    <name type="scientific">Xylaria flabelliformis</name>
    <dbReference type="NCBI Taxonomy" id="2512241"/>
    <lineage>
        <taxon>Eukaryota</taxon>
        <taxon>Fungi</taxon>
        <taxon>Dikarya</taxon>
        <taxon>Ascomycota</taxon>
        <taxon>Pezizomycotina</taxon>
        <taxon>Sordariomycetes</taxon>
        <taxon>Xylariomycetidae</taxon>
        <taxon>Xylariales</taxon>
        <taxon>Xylariaceae</taxon>
        <taxon>Xylaria</taxon>
    </lineage>
</organism>
<dbReference type="PANTHER" id="PTHR45637">
    <property type="entry name" value="FLIPPASE KINASE 1-RELATED"/>
    <property type="match status" value="1"/>
</dbReference>
<feature type="compositionally biased region" description="Polar residues" evidence="10">
    <location>
        <begin position="52"/>
        <end position="63"/>
    </location>
</feature>
<evidence type="ECO:0000256" key="5">
    <source>
        <dbReference type="ARBA" id="ARBA00022741"/>
    </source>
</evidence>
<protein>
    <recommendedName>
        <fullName evidence="2">non-specific serine/threonine protein kinase</fullName>
        <ecNumber evidence="2">2.7.11.1</ecNumber>
    </recommendedName>
</protein>
<dbReference type="Pfam" id="PF00069">
    <property type="entry name" value="Pkinase"/>
    <property type="match status" value="1"/>
</dbReference>
<evidence type="ECO:0000256" key="11">
    <source>
        <dbReference type="SAM" id="Phobius"/>
    </source>
</evidence>
<dbReference type="FunFam" id="1.10.510.10:FF:000121">
    <property type="entry name" value="Serine/threonine-protein kinase nrc-2"/>
    <property type="match status" value="1"/>
</dbReference>
<comment type="caution">
    <text evidence="13">The sequence shown here is derived from an EMBL/GenBank/DDBJ whole genome shotgun (WGS) entry which is preliminary data.</text>
</comment>
<dbReference type="CDD" id="cd05574">
    <property type="entry name" value="STKc_phototropin_like"/>
    <property type="match status" value="1"/>
</dbReference>
<dbReference type="GO" id="GO:0005524">
    <property type="term" value="F:ATP binding"/>
    <property type="evidence" value="ECO:0007669"/>
    <property type="project" value="UniProtKB-KW"/>
</dbReference>
<sequence>MTSDDPSHPSPSSPQPPLQSSSLNRRLPRLRIKQRLASWHHPVLEQQKQKHQQPSTDRQSYQDASVPDTMPTIKSPSHPGGNSHFNQKLKNFFRINNHNGVSDKEKLSDHALKSDSKASLRQPKRFFTTVGRLRSTTTTSEGNPLDDVMSPTASANPYFAHQGQPGFRHHDTGSAPPSPPDTPILRIDGPGGPGDTKEHATSATKEELARKLRRVASAPNAQGLFSQGKADGERPATAELGKEPLVQSGNASSLGLVGLVDSKSESAADARTLSVPDRDGLGALPPPGNNNLAFRRTYSSNSIKVRTVEVGPSSFDKIKLIGKGDVGKVYLVREKKSARLYAMKVLSKKEMIKRNKIKRALAEQEILATSNHPFIVTLYHSFQSEDHLYLCMEYCSGGEFFRALQTRPGKCIPEDDARFYAAEVTAALEYLHLMGFIYRDLKPENILLHQSGHIMLSDFDLSKQSGPGGKPTMIMGKNGASTSSLPTIDTKSCIANFRTNSFVGTEEYIAPEVIKGSGHTSAVDWWTLGILIFEMLYGTTPFKGKNRNATFANILREEVSFPEHSGAPQISNLCKSLIRKLLIKDETRRLGARAGASDIKTHAFFRTTQWALIRHMKPPIVPHAGRGIDTVNFRNVKESESVDITTTKSPGFVKGVPLDSGLATPGNEIADPFEEFNSVTLHHDGDEHYSDHDSIRLGQAHITIQTSPEASPISEEVMYLNFTHCGRDDHSLLYTRTHSLARAHPADSMESPRDIGSKPAPAPRNTCYSAKSTPTCVFHAEDVDEHARISQDHQTRPDETTSAYLLKWTDAEVTKTHIDSVAHLRSCFQDDGNSTCHLFVFHGLPVDYGVALKKMDIDASFIEAHIGRRGYRPLRRMKAGWAHYDYPELVYQSPILGNRRHNLMGDPPAYLISSSGDSVMLCRASIWFSEKAHNQAPWADPKSGVSVRRYEAYTTEKMPDENGVSTVMIQIDANGNATTLGDEIPDLETMLCDNLQDNCTSREGILKLLEDLAINKWGEFFETLDADLSIDSADTAALFSQALCCLERNLDVSRQRYKIARRSANTGADMYSLDTNLQPTTTEWEALLARLNRRAQLSSYIRPVVANVKMPPQRPSAKIDSAGGLGISSAEDHANNCHCKSRNNYNNGMNCSGQPDENQRSLNRVAYLGGVLLPFSVVSGILAIEDPFGPGNSQFWIFWAVTIPLVLITMGVIYADSIRKAEVWIEVTAASSKSDTDSSRHRASIAPDVEQALPVSGRFAEFAIVNDTASVENADAGEPDRIVEKRWKSADRANAGRPASGEDHWARKQRWRKEELGWMGAFATIFQLYKLKTGVPPERLRRD</sequence>
<feature type="domain" description="Protein kinase" evidence="12">
    <location>
        <begin position="315"/>
        <end position="605"/>
    </location>
</feature>
<evidence type="ECO:0000256" key="1">
    <source>
        <dbReference type="ARBA" id="ARBA00009903"/>
    </source>
</evidence>
<feature type="compositionally biased region" description="Basic and acidic residues" evidence="10">
    <location>
        <begin position="744"/>
        <end position="756"/>
    </location>
</feature>
<evidence type="ECO:0000313" key="13">
    <source>
        <dbReference type="EMBL" id="TRX89153.1"/>
    </source>
</evidence>
<keyword evidence="11" id="KW-0472">Membrane</keyword>
<evidence type="ECO:0000256" key="10">
    <source>
        <dbReference type="SAM" id="MobiDB-lite"/>
    </source>
</evidence>
<dbReference type="SMART" id="SM00220">
    <property type="entry name" value="S_TKc"/>
    <property type="match status" value="1"/>
</dbReference>
<keyword evidence="6" id="KW-0418">Kinase</keyword>
<evidence type="ECO:0000256" key="7">
    <source>
        <dbReference type="ARBA" id="ARBA00022840"/>
    </source>
</evidence>
<dbReference type="STRING" id="2512241.A0A553HMG6"/>
<reference evidence="14" key="1">
    <citation type="submission" date="2019-06" db="EMBL/GenBank/DDBJ databases">
        <title>Draft genome sequence of the griseofulvin-producing fungus Xylaria cubensis strain G536.</title>
        <authorList>
            <person name="Mead M.E."/>
            <person name="Raja H.A."/>
            <person name="Steenwyk J.L."/>
            <person name="Knowles S.L."/>
            <person name="Oberlies N.H."/>
            <person name="Rokas A."/>
        </authorList>
    </citation>
    <scope>NUCLEOTIDE SEQUENCE [LARGE SCALE GENOMIC DNA]</scope>
    <source>
        <strain evidence="14">G536</strain>
    </source>
</reference>
<comment type="similarity">
    <text evidence="1">Belongs to the protein kinase superfamily. AGC Ser/Thr protein kinase family.</text>
</comment>
<feature type="compositionally biased region" description="Pro residues" evidence="10">
    <location>
        <begin position="8"/>
        <end position="17"/>
    </location>
</feature>
<evidence type="ECO:0000256" key="4">
    <source>
        <dbReference type="ARBA" id="ARBA00022679"/>
    </source>
</evidence>
<dbReference type="EMBL" id="VFLP01000072">
    <property type="protein sequence ID" value="TRX89153.1"/>
    <property type="molecule type" value="Genomic_DNA"/>
</dbReference>
<evidence type="ECO:0000256" key="3">
    <source>
        <dbReference type="ARBA" id="ARBA00022527"/>
    </source>
</evidence>
<accession>A0A553HMG6</accession>
<comment type="catalytic activity">
    <reaction evidence="9">
        <text>L-seryl-[protein] + ATP = O-phospho-L-seryl-[protein] + ADP + H(+)</text>
        <dbReference type="Rhea" id="RHEA:17989"/>
        <dbReference type="Rhea" id="RHEA-COMP:9863"/>
        <dbReference type="Rhea" id="RHEA-COMP:11604"/>
        <dbReference type="ChEBI" id="CHEBI:15378"/>
        <dbReference type="ChEBI" id="CHEBI:29999"/>
        <dbReference type="ChEBI" id="CHEBI:30616"/>
        <dbReference type="ChEBI" id="CHEBI:83421"/>
        <dbReference type="ChEBI" id="CHEBI:456216"/>
        <dbReference type="EC" id="2.7.11.1"/>
    </reaction>
</comment>
<keyword evidence="3" id="KW-0723">Serine/threonine-protein kinase</keyword>
<dbReference type="Gene3D" id="1.10.510.10">
    <property type="entry name" value="Transferase(Phosphotransferase) domain 1"/>
    <property type="match status" value="1"/>
</dbReference>
<feature type="transmembrane region" description="Helical" evidence="11">
    <location>
        <begin position="1196"/>
        <end position="1215"/>
    </location>
</feature>
<dbReference type="GO" id="GO:0004674">
    <property type="term" value="F:protein serine/threonine kinase activity"/>
    <property type="evidence" value="ECO:0007669"/>
    <property type="project" value="UniProtKB-KW"/>
</dbReference>
<dbReference type="InterPro" id="IPR011009">
    <property type="entry name" value="Kinase-like_dom_sf"/>
</dbReference>
<dbReference type="EC" id="2.7.11.1" evidence="2"/>
<feature type="region of interest" description="Disordered" evidence="10">
    <location>
        <begin position="743"/>
        <end position="766"/>
    </location>
</feature>
<evidence type="ECO:0000259" key="12">
    <source>
        <dbReference type="PROSITE" id="PS50011"/>
    </source>
</evidence>